<dbReference type="CDD" id="cd02754">
    <property type="entry name" value="MopB_Nitrate-R-NapA-like"/>
    <property type="match status" value="1"/>
</dbReference>
<dbReference type="InterPro" id="IPR009010">
    <property type="entry name" value="Asp_de-COase-like_dom_sf"/>
</dbReference>
<comment type="caution">
    <text evidence="7">The sequence shown here is derived from an EMBL/GenBank/DDBJ whole genome shotgun (WGS) entry which is preliminary data.</text>
</comment>
<accession>A0A0V8J9Z3</accession>
<proteinExistence type="predicted"/>
<dbReference type="Gene3D" id="3.40.228.10">
    <property type="entry name" value="Dimethylsulfoxide Reductase, domain 2"/>
    <property type="match status" value="1"/>
</dbReference>
<dbReference type="Pfam" id="PF04879">
    <property type="entry name" value="Molybdop_Fe4S4"/>
    <property type="match status" value="1"/>
</dbReference>
<dbReference type="AlphaFoldDB" id="A0A0V8J9Z3"/>
<dbReference type="RefSeq" id="WP_061972746.1">
    <property type="nucleotide sequence ID" value="NZ_FMAV01000002.1"/>
</dbReference>
<evidence type="ECO:0000256" key="1">
    <source>
        <dbReference type="ARBA" id="ARBA00001942"/>
    </source>
</evidence>
<evidence type="ECO:0000313" key="8">
    <source>
        <dbReference type="Proteomes" id="UP000054099"/>
    </source>
</evidence>
<evidence type="ECO:0000313" key="7">
    <source>
        <dbReference type="EMBL" id="KSU83843.1"/>
    </source>
</evidence>
<dbReference type="InterPro" id="IPR006963">
    <property type="entry name" value="Mopterin_OxRdtase_4Fe-4S_dom"/>
</dbReference>
<dbReference type="GO" id="GO:0043546">
    <property type="term" value="F:molybdopterin cofactor binding"/>
    <property type="evidence" value="ECO:0007669"/>
    <property type="project" value="InterPro"/>
</dbReference>
<evidence type="ECO:0000256" key="4">
    <source>
        <dbReference type="ARBA" id="ARBA00023004"/>
    </source>
</evidence>
<dbReference type="PANTHER" id="PTHR43105">
    <property type="entry name" value="RESPIRATORY NITRATE REDUCTASE"/>
    <property type="match status" value="1"/>
</dbReference>
<evidence type="ECO:0000256" key="2">
    <source>
        <dbReference type="ARBA" id="ARBA00022485"/>
    </source>
</evidence>
<dbReference type="GO" id="GO:0022904">
    <property type="term" value="P:respiratory electron transport chain"/>
    <property type="evidence" value="ECO:0007669"/>
    <property type="project" value="TreeGrafter"/>
</dbReference>
<dbReference type="InterPro" id="IPR006657">
    <property type="entry name" value="MoPterin_dinucl-bd_dom"/>
</dbReference>
<dbReference type="Proteomes" id="UP000054099">
    <property type="component" value="Unassembled WGS sequence"/>
</dbReference>
<name>A0A0V8J9Z3_9BACL</name>
<dbReference type="Gene3D" id="3.40.50.740">
    <property type="match status" value="1"/>
</dbReference>
<feature type="domain" description="4Fe-4S Mo/W bis-MGD-type" evidence="6">
    <location>
        <begin position="19"/>
        <end position="77"/>
    </location>
</feature>
<keyword evidence="3" id="KW-0479">Metal-binding</keyword>
<gene>
    <name evidence="7" type="ORF">AS030_15020</name>
</gene>
<evidence type="ECO:0000256" key="3">
    <source>
        <dbReference type="ARBA" id="ARBA00022723"/>
    </source>
</evidence>
<dbReference type="Pfam" id="PF00384">
    <property type="entry name" value="Molybdopterin"/>
    <property type="match status" value="1"/>
</dbReference>
<evidence type="ECO:0000256" key="5">
    <source>
        <dbReference type="ARBA" id="ARBA00023014"/>
    </source>
</evidence>
<dbReference type="Pfam" id="PF01568">
    <property type="entry name" value="Molydop_binding"/>
    <property type="match status" value="1"/>
</dbReference>
<dbReference type="SMART" id="SM00926">
    <property type="entry name" value="Molybdop_Fe4S4"/>
    <property type="match status" value="1"/>
</dbReference>
<dbReference type="InterPro" id="IPR050123">
    <property type="entry name" value="Prok_molybdopt-oxidoreductase"/>
</dbReference>
<keyword evidence="8" id="KW-1185">Reference proteome</keyword>
<organism evidence="7 8">
    <name type="scientific">Fictibacillus enclensis</name>
    <dbReference type="NCBI Taxonomy" id="1017270"/>
    <lineage>
        <taxon>Bacteria</taxon>
        <taxon>Bacillati</taxon>
        <taxon>Bacillota</taxon>
        <taxon>Bacilli</taxon>
        <taxon>Bacillales</taxon>
        <taxon>Fictibacillaceae</taxon>
        <taxon>Fictibacillus</taxon>
    </lineage>
</organism>
<keyword evidence="5" id="KW-0411">Iron-sulfur</keyword>
<dbReference type="PANTHER" id="PTHR43105:SF10">
    <property type="entry name" value="NADH-QUINONE OXIDOREDUCTASE SUBUNIT G"/>
    <property type="match status" value="1"/>
</dbReference>
<dbReference type="GO" id="GO:0046872">
    <property type="term" value="F:metal ion binding"/>
    <property type="evidence" value="ECO:0007669"/>
    <property type="project" value="UniProtKB-KW"/>
</dbReference>
<sequence length="713" mass="79250">MTGSFLEHFRHQQQDAETETVMDTQCPFCSVQCTMQLLEHRTGDRKKYKVLPLKDTVSDGRLCIKGRNAHQHALHKERILHPMKKVNGQFEEITWEEALSFIMEQFSTIQEQDGLDAVGVYGGGSLTNEEAYLLGKFARVGLKTKHIDYNGRYCMSAAASAMNEAFGLDRGLTNEMEEIPLAECIILAGTNIAECQPTLLPYFRKAKDNGAFIIAIDPRETLTTKLADLHLKVKPGMDAALVNGVLKVILDRNLHDERFIQERTEGFDEVLEHLSGVDLDAIADLTGLSRQIIEYTAVTFASVSRAMVFTARGVEQQTHGHDTVRNFINLVLATGNMGKPGAGYGAVTGQGNGQGGREHGQKADQLPGYRSIENPEHRNYIADLWGIPEKELPGKGVSAYEMMEKMADGEIKALFIMGSNPLISTPNATLAAQALKRLKCLVVVDMFVSETGMLADLLLPSSSYLEDEGTLTNLEGRVTLRRAARSCPGEVRHDWQILCDVARVLGKEAYFSYTKAEDIFNELRLASKGGKADYFGITYSRLKEERIYWPCPKEGHNGEGRLFSETFARPNGKAKMLPVINHVPKERTSESYPLHLTTGRVMSHYLSGSQTRRSPALSARQIESFVKIHPKTANAFGIKDGTMVYVDSSRGRMKARGAYDDSIREDTLFIPFHWGGEQNVNNVTYQGLDPVCKMPGFKVCAVRVSPVIDLTRN</sequence>
<dbReference type="CDD" id="cd00508">
    <property type="entry name" value="MopB_CT_Fdh-Nap-like"/>
    <property type="match status" value="1"/>
</dbReference>
<comment type="cofactor">
    <cofactor evidence="1">
        <name>Mo-bis(molybdopterin guanine dinucleotide)</name>
        <dbReference type="ChEBI" id="CHEBI:60539"/>
    </cofactor>
</comment>
<keyword evidence="4" id="KW-0408">Iron</keyword>
<dbReference type="SUPFAM" id="SSF50692">
    <property type="entry name" value="ADC-like"/>
    <property type="match status" value="1"/>
</dbReference>
<dbReference type="GO" id="GO:0003954">
    <property type="term" value="F:NADH dehydrogenase activity"/>
    <property type="evidence" value="ECO:0007669"/>
    <property type="project" value="TreeGrafter"/>
</dbReference>
<evidence type="ECO:0000259" key="6">
    <source>
        <dbReference type="PROSITE" id="PS51669"/>
    </source>
</evidence>
<dbReference type="PROSITE" id="PS51669">
    <property type="entry name" value="4FE4S_MOW_BIS_MGD"/>
    <property type="match status" value="1"/>
</dbReference>
<protein>
    <submittedName>
        <fullName evidence="7">Nitrite reductase</fullName>
    </submittedName>
</protein>
<dbReference type="EMBL" id="LNQN01000002">
    <property type="protein sequence ID" value="KSU83843.1"/>
    <property type="molecule type" value="Genomic_DNA"/>
</dbReference>
<dbReference type="Gene3D" id="2.40.40.20">
    <property type="match status" value="1"/>
</dbReference>
<reference evidence="7 8" key="1">
    <citation type="journal article" date="2014" name="Antonie Van Leeuwenhoek">
        <title>Fictibacillus enclensis sp. nov., isolated from marine sediment.</title>
        <authorList>
            <person name="Dastager S.G."/>
            <person name="Mawlankar R."/>
            <person name="Srinivasan K."/>
            <person name="Tang S.K."/>
            <person name="Lee J.C."/>
            <person name="Ramana V.V."/>
            <person name="Shouche Y.S."/>
        </authorList>
    </citation>
    <scope>NUCLEOTIDE SEQUENCE [LARGE SCALE GENOMIC DNA]</scope>
    <source>
        <strain evidence="7 8">NIO-1003</strain>
    </source>
</reference>
<keyword evidence="2" id="KW-0004">4Fe-4S</keyword>
<dbReference type="GO" id="GO:0051539">
    <property type="term" value="F:4 iron, 4 sulfur cluster binding"/>
    <property type="evidence" value="ECO:0007669"/>
    <property type="project" value="UniProtKB-KW"/>
</dbReference>
<dbReference type="InterPro" id="IPR006656">
    <property type="entry name" value="Mopterin_OxRdtase"/>
</dbReference>
<dbReference type="SUPFAM" id="SSF53706">
    <property type="entry name" value="Formate dehydrogenase/DMSO reductase, domains 1-3"/>
    <property type="match status" value="1"/>
</dbReference>
<dbReference type="NCBIfam" id="NF047855">
    <property type="entry name" value="AssmNtatRedNasC"/>
    <property type="match status" value="1"/>
</dbReference>
<dbReference type="GO" id="GO:0016020">
    <property type="term" value="C:membrane"/>
    <property type="evidence" value="ECO:0007669"/>
    <property type="project" value="TreeGrafter"/>
</dbReference>
<dbReference type="Gene3D" id="2.20.25.90">
    <property type="entry name" value="ADC-like domains"/>
    <property type="match status" value="1"/>
</dbReference>